<dbReference type="FunFam" id="1.10.510.10:FF:000571">
    <property type="entry name" value="Maternal embryonic leucine zipper kinase"/>
    <property type="match status" value="1"/>
</dbReference>
<dbReference type="GeneID" id="105991159"/>
<dbReference type="GO" id="GO:0005524">
    <property type="term" value="F:ATP binding"/>
    <property type="evidence" value="ECO:0007669"/>
    <property type="project" value="UniProtKB-KW"/>
</dbReference>
<dbReference type="InterPro" id="IPR000719">
    <property type="entry name" value="Prot_kinase_dom"/>
</dbReference>
<name>A0A1S3FRK8_DIPOR</name>
<dbReference type="PANTHER" id="PTHR24346">
    <property type="entry name" value="MAP/MICROTUBULE AFFINITY-REGULATING KINASE"/>
    <property type="match status" value="1"/>
</dbReference>
<proteinExistence type="predicted"/>
<dbReference type="Proteomes" id="UP000081671">
    <property type="component" value="Unplaced"/>
</dbReference>
<keyword evidence="2" id="KW-0723">Serine/threonine-protein kinase</keyword>
<dbReference type="SMART" id="SM00220">
    <property type="entry name" value="S_TKc"/>
    <property type="match status" value="1"/>
</dbReference>
<sequence length="562" mass="63079">MTSQSREARFWEGHEASTSKKDLLRAHYQVLRTIREGGFASIKLAKHLPTDTLVAVKVLEKLDSTFFATELDILRSVEHPNIVKLYEEVETEERLYLVIEYMDGGDLVDYLDKVDRLAEDEARGLFRQILRAVKYCHNNGIAHRDLKAENILLDSRGTAKLCDFGLSTWFLPGQQLDRVCGTVAYLAPEMFNHESYQGPKVDVWSLGVLLYYMVMGDLPYKGKSWDVLRKQVLGGRFKIRKSFSPELQGMLAYLMTSDPKRRPTVWQVMRHPWFKTIKGASPCPSQPALNQPDPAILHIMVSYMGFNPEEVRAALSGRTFNNKRATYSMLKEQQEEARDLIRPMWYPLPGPPPCPSPAHPSSRNVLVKRASAPVRHPAVSLHAKQQQEEGGRHTKSVSLPCLLWRPSITGTEQKTEGSKPPSTPAAATRAATTTLPMGQPGELTCPAPEQERQVGLRASSLPRILYNTWTGPKRRKRDIGSAAPGPKTSDLKGPGGDTEESSQLPPEPPASKMSALNIPLEREDSTPPLPRPAANGRGSIWKRLKRRVLRCFERMCCCCLPR</sequence>
<dbReference type="Gene3D" id="1.10.510.10">
    <property type="entry name" value="Transferase(Phosphotransferase) domain 1"/>
    <property type="match status" value="1"/>
</dbReference>
<dbReference type="AlphaFoldDB" id="A0A1S3FRK8"/>
<feature type="domain" description="Protein kinase" evidence="10">
    <location>
        <begin position="28"/>
        <end position="274"/>
    </location>
</feature>
<evidence type="ECO:0000313" key="12">
    <source>
        <dbReference type="RefSeq" id="XP_012879198.1"/>
    </source>
</evidence>
<dbReference type="GO" id="GO:0005737">
    <property type="term" value="C:cytoplasm"/>
    <property type="evidence" value="ECO:0007669"/>
    <property type="project" value="TreeGrafter"/>
</dbReference>
<keyword evidence="5" id="KW-0418">Kinase</keyword>
<dbReference type="FunFam" id="3.30.200.20:FF:000003">
    <property type="entry name" value="Non-specific serine/threonine protein kinase"/>
    <property type="match status" value="1"/>
</dbReference>
<reference evidence="12" key="1">
    <citation type="submission" date="2025-08" db="UniProtKB">
        <authorList>
            <consortium name="RefSeq"/>
        </authorList>
    </citation>
    <scope>IDENTIFICATION</scope>
    <source>
        <tissue evidence="12">Kidney</tissue>
    </source>
</reference>
<keyword evidence="3" id="KW-0808">Transferase</keyword>
<accession>A0A1S3FRK8</accession>
<evidence type="ECO:0000256" key="2">
    <source>
        <dbReference type="ARBA" id="ARBA00022527"/>
    </source>
</evidence>
<dbReference type="InParanoid" id="A0A1S3FRK8"/>
<evidence type="ECO:0000256" key="5">
    <source>
        <dbReference type="ARBA" id="ARBA00022777"/>
    </source>
</evidence>
<dbReference type="OrthoDB" id="193931at2759"/>
<feature type="compositionally biased region" description="Low complexity" evidence="9">
    <location>
        <begin position="424"/>
        <end position="436"/>
    </location>
</feature>
<evidence type="ECO:0000256" key="4">
    <source>
        <dbReference type="ARBA" id="ARBA00022741"/>
    </source>
</evidence>
<dbReference type="KEGG" id="dord:105991159"/>
<evidence type="ECO:0000256" key="1">
    <source>
        <dbReference type="ARBA" id="ARBA00012513"/>
    </source>
</evidence>
<evidence type="ECO:0000256" key="9">
    <source>
        <dbReference type="SAM" id="MobiDB-lite"/>
    </source>
</evidence>
<evidence type="ECO:0000256" key="6">
    <source>
        <dbReference type="ARBA" id="ARBA00022840"/>
    </source>
</evidence>
<gene>
    <name evidence="12" type="primary">LOC105991159</name>
</gene>
<feature type="region of interest" description="Disordered" evidence="9">
    <location>
        <begin position="373"/>
        <end position="513"/>
    </location>
</feature>
<evidence type="ECO:0000256" key="3">
    <source>
        <dbReference type="ARBA" id="ARBA00022679"/>
    </source>
</evidence>
<dbReference type="SUPFAM" id="SSF56112">
    <property type="entry name" value="Protein kinase-like (PK-like)"/>
    <property type="match status" value="1"/>
</dbReference>
<evidence type="ECO:0000256" key="7">
    <source>
        <dbReference type="ARBA" id="ARBA00047899"/>
    </source>
</evidence>
<dbReference type="GO" id="GO:0035556">
    <property type="term" value="P:intracellular signal transduction"/>
    <property type="evidence" value="ECO:0007669"/>
    <property type="project" value="TreeGrafter"/>
</dbReference>
<dbReference type="PROSITE" id="PS50011">
    <property type="entry name" value="PROTEIN_KINASE_DOM"/>
    <property type="match status" value="1"/>
</dbReference>
<dbReference type="InterPro" id="IPR011009">
    <property type="entry name" value="Kinase-like_dom_sf"/>
</dbReference>
<protein>
    <recommendedName>
        <fullName evidence="1">non-specific serine/threonine protein kinase</fullName>
        <ecNumber evidence="1">2.7.11.1</ecNumber>
    </recommendedName>
</protein>
<keyword evidence="6" id="KW-0067">ATP-binding</keyword>
<dbReference type="PROSITE" id="PS00108">
    <property type="entry name" value="PROTEIN_KINASE_ST"/>
    <property type="match status" value="1"/>
</dbReference>
<dbReference type="FunCoup" id="A0A1S3FRK8">
    <property type="interactions" value="164"/>
</dbReference>
<dbReference type="RefSeq" id="XP_012879198.1">
    <property type="nucleotide sequence ID" value="XM_013023744.1"/>
</dbReference>
<evidence type="ECO:0000256" key="8">
    <source>
        <dbReference type="ARBA" id="ARBA00048679"/>
    </source>
</evidence>
<keyword evidence="4" id="KW-0547">Nucleotide-binding</keyword>
<keyword evidence="11" id="KW-1185">Reference proteome</keyword>
<dbReference type="InterPro" id="IPR008271">
    <property type="entry name" value="Ser/Thr_kinase_AS"/>
</dbReference>
<comment type="catalytic activity">
    <reaction evidence="7">
        <text>L-threonyl-[protein] + ATP = O-phospho-L-threonyl-[protein] + ADP + H(+)</text>
        <dbReference type="Rhea" id="RHEA:46608"/>
        <dbReference type="Rhea" id="RHEA-COMP:11060"/>
        <dbReference type="Rhea" id="RHEA-COMP:11605"/>
        <dbReference type="ChEBI" id="CHEBI:15378"/>
        <dbReference type="ChEBI" id="CHEBI:30013"/>
        <dbReference type="ChEBI" id="CHEBI:30616"/>
        <dbReference type="ChEBI" id="CHEBI:61977"/>
        <dbReference type="ChEBI" id="CHEBI:456216"/>
        <dbReference type="EC" id="2.7.11.1"/>
    </reaction>
</comment>
<comment type="catalytic activity">
    <reaction evidence="8">
        <text>L-seryl-[protein] + ATP = O-phospho-L-seryl-[protein] + ADP + H(+)</text>
        <dbReference type="Rhea" id="RHEA:17989"/>
        <dbReference type="Rhea" id="RHEA-COMP:9863"/>
        <dbReference type="Rhea" id="RHEA-COMP:11604"/>
        <dbReference type="ChEBI" id="CHEBI:15378"/>
        <dbReference type="ChEBI" id="CHEBI:29999"/>
        <dbReference type="ChEBI" id="CHEBI:30616"/>
        <dbReference type="ChEBI" id="CHEBI:83421"/>
        <dbReference type="ChEBI" id="CHEBI:456216"/>
        <dbReference type="EC" id="2.7.11.1"/>
    </reaction>
</comment>
<dbReference type="PANTHER" id="PTHR24346:SF82">
    <property type="entry name" value="KP78A-RELATED"/>
    <property type="match status" value="1"/>
</dbReference>
<dbReference type="GO" id="GO:0004674">
    <property type="term" value="F:protein serine/threonine kinase activity"/>
    <property type="evidence" value="ECO:0007669"/>
    <property type="project" value="UniProtKB-KW"/>
</dbReference>
<evidence type="ECO:0000313" key="11">
    <source>
        <dbReference type="Proteomes" id="UP000081671"/>
    </source>
</evidence>
<dbReference type="CDD" id="cd14003">
    <property type="entry name" value="STKc_AMPK-like"/>
    <property type="match status" value="1"/>
</dbReference>
<dbReference type="Pfam" id="PF00069">
    <property type="entry name" value="Pkinase"/>
    <property type="match status" value="1"/>
</dbReference>
<organism evidence="11 12">
    <name type="scientific">Dipodomys ordii</name>
    <name type="common">Ord's kangaroo rat</name>
    <dbReference type="NCBI Taxonomy" id="10020"/>
    <lineage>
        <taxon>Eukaryota</taxon>
        <taxon>Metazoa</taxon>
        <taxon>Chordata</taxon>
        <taxon>Craniata</taxon>
        <taxon>Vertebrata</taxon>
        <taxon>Euteleostomi</taxon>
        <taxon>Mammalia</taxon>
        <taxon>Eutheria</taxon>
        <taxon>Euarchontoglires</taxon>
        <taxon>Glires</taxon>
        <taxon>Rodentia</taxon>
        <taxon>Castorimorpha</taxon>
        <taxon>Heteromyidae</taxon>
        <taxon>Dipodomyinae</taxon>
        <taxon>Dipodomys</taxon>
    </lineage>
</organism>
<evidence type="ECO:0000259" key="10">
    <source>
        <dbReference type="PROSITE" id="PS50011"/>
    </source>
</evidence>
<dbReference type="EC" id="2.7.11.1" evidence="1"/>